<feature type="region of interest" description="Disordered" evidence="10">
    <location>
        <begin position="203"/>
        <end position="229"/>
    </location>
</feature>
<keyword evidence="13" id="KW-1185">Reference proteome</keyword>
<reference evidence="12 13" key="1">
    <citation type="submission" date="2018-10" db="EMBL/GenBank/DDBJ databases">
        <title>Parasedimentitalea marina sp. nov., a psychrophilic bacterium isolated from deep seawater of the New Britain Trench.</title>
        <authorList>
            <person name="Cao J."/>
        </authorList>
    </citation>
    <scope>NUCLEOTIDE SEQUENCE [LARGE SCALE GENOMIC DNA]</scope>
    <source>
        <strain evidence="12 13">W43</strain>
        <plasmid evidence="12 13">pW43A</plasmid>
    </source>
</reference>
<dbReference type="PANTHER" id="PTHR39583">
    <property type="entry name" value="TYPE II SECRETION SYSTEM PROTEIN J-RELATED"/>
    <property type="match status" value="1"/>
</dbReference>
<dbReference type="Proteomes" id="UP000283063">
    <property type="component" value="Plasmid pW43A"/>
</dbReference>
<dbReference type="KEGG" id="sedi:EBB79_21780"/>
<comment type="similarity">
    <text evidence="2">Belongs to the GSP J family.</text>
</comment>
<geneLocation type="plasmid" evidence="12 13">
    <name>pW43A</name>
</geneLocation>
<name>A0A3T0N9G4_9RHOB</name>
<evidence type="ECO:0000256" key="8">
    <source>
        <dbReference type="ARBA" id="ARBA00022989"/>
    </source>
</evidence>
<keyword evidence="8 11" id="KW-1133">Transmembrane helix</keyword>
<keyword evidence="6" id="KW-0997">Cell inner membrane</keyword>
<dbReference type="SUPFAM" id="SSF54523">
    <property type="entry name" value="Pili subunits"/>
    <property type="match status" value="1"/>
</dbReference>
<evidence type="ECO:0000256" key="5">
    <source>
        <dbReference type="ARBA" id="ARBA00022481"/>
    </source>
</evidence>
<comment type="subcellular location">
    <subcellularLocation>
        <location evidence="1">Cell inner membrane</location>
        <topology evidence="1">Single-pass membrane protein</topology>
    </subcellularLocation>
</comment>
<dbReference type="PROSITE" id="PS00409">
    <property type="entry name" value="PROKAR_NTER_METHYL"/>
    <property type="match status" value="1"/>
</dbReference>
<dbReference type="EMBL" id="CP033220">
    <property type="protein sequence ID" value="AZV80602.1"/>
    <property type="molecule type" value="Genomic_DNA"/>
</dbReference>
<sequence>MKPTLKPPQAGCCSAGSPRAPYLVKRRCWWFICRPGATVKLSQQDHGLSLLELVAAMAIFALVAVLGVQALSGMIRMREDLIQRSERAAELDRTVSLLRADLSAVVPMLFYPPERAPPQSAVRFRNGVLALSVSGQSRLTDHGSAGLHRIEWQLQNERLSRRIWPALTPARASAQNPAMPVLEGVTGLRLRSYWETQGWVDGVAPTTLQPTPDTGHASDGDHSGPAPEIYSSTVPLALELILETRNFGRLSLVETLK</sequence>
<evidence type="ECO:0000313" key="12">
    <source>
        <dbReference type="EMBL" id="AZV80602.1"/>
    </source>
</evidence>
<dbReference type="InterPro" id="IPR051621">
    <property type="entry name" value="T2SS_protein_J"/>
</dbReference>
<evidence type="ECO:0000313" key="13">
    <source>
        <dbReference type="Proteomes" id="UP000283063"/>
    </source>
</evidence>
<dbReference type="GO" id="GO:0005886">
    <property type="term" value="C:plasma membrane"/>
    <property type="evidence" value="ECO:0007669"/>
    <property type="project" value="UniProtKB-SubCell"/>
</dbReference>
<dbReference type="Pfam" id="PF07963">
    <property type="entry name" value="N_methyl"/>
    <property type="match status" value="1"/>
</dbReference>
<dbReference type="InterPro" id="IPR010055">
    <property type="entry name" value="T2SS_protein-GspJ"/>
</dbReference>
<proteinExistence type="inferred from homology"/>
<accession>A0A3T0N9G4</accession>
<keyword evidence="4" id="KW-1003">Cell membrane</keyword>
<keyword evidence="7 11" id="KW-0812">Transmembrane</keyword>
<evidence type="ECO:0000256" key="2">
    <source>
        <dbReference type="ARBA" id="ARBA00011084"/>
    </source>
</evidence>
<gene>
    <name evidence="12" type="ORF">EBB79_21780</name>
</gene>
<dbReference type="Pfam" id="PF11612">
    <property type="entry name" value="T2SSJ"/>
    <property type="match status" value="1"/>
</dbReference>
<dbReference type="Gene3D" id="3.10.610.10">
    <property type="entry name" value="GSPII I/J protein-like"/>
    <property type="match status" value="1"/>
</dbReference>
<organism evidence="12 13">
    <name type="scientific">Parasedimentitalea marina</name>
    <dbReference type="NCBI Taxonomy" id="2483033"/>
    <lineage>
        <taxon>Bacteria</taxon>
        <taxon>Pseudomonadati</taxon>
        <taxon>Pseudomonadota</taxon>
        <taxon>Alphaproteobacteria</taxon>
        <taxon>Rhodobacterales</taxon>
        <taxon>Paracoccaceae</taxon>
        <taxon>Parasedimentitalea</taxon>
    </lineage>
</organism>
<protein>
    <recommendedName>
        <fullName evidence="3">Type II secretion system protein J</fullName>
    </recommendedName>
</protein>
<keyword evidence="12" id="KW-0614">Plasmid</keyword>
<dbReference type="NCBIfam" id="TIGR02532">
    <property type="entry name" value="IV_pilin_GFxxxE"/>
    <property type="match status" value="1"/>
</dbReference>
<evidence type="ECO:0000256" key="10">
    <source>
        <dbReference type="SAM" id="MobiDB-lite"/>
    </source>
</evidence>
<evidence type="ECO:0000256" key="1">
    <source>
        <dbReference type="ARBA" id="ARBA00004377"/>
    </source>
</evidence>
<dbReference type="GO" id="GO:0015628">
    <property type="term" value="P:protein secretion by the type II secretion system"/>
    <property type="evidence" value="ECO:0007669"/>
    <property type="project" value="InterPro"/>
</dbReference>
<dbReference type="InterPro" id="IPR012902">
    <property type="entry name" value="N_methyl_site"/>
</dbReference>
<dbReference type="InterPro" id="IPR045584">
    <property type="entry name" value="Pilin-like"/>
</dbReference>
<evidence type="ECO:0000256" key="7">
    <source>
        <dbReference type="ARBA" id="ARBA00022692"/>
    </source>
</evidence>
<evidence type="ECO:0000256" key="3">
    <source>
        <dbReference type="ARBA" id="ARBA00021539"/>
    </source>
</evidence>
<evidence type="ECO:0000256" key="6">
    <source>
        <dbReference type="ARBA" id="ARBA00022519"/>
    </source>
</evidence>
<dbReference type="GO" id="GO:0015627">
    <property type="term" value="C:type II protein secretion system complex"/>
    <property type="evidence" value="ECO:0007669"/>
    <property type="project" value="InterPro"/>
</dbReference>
<keyword evidence="5" id="KW-0488">Methylation</keyword>
<keyword evidence="9 11" id="KW-0472">Membrane</keyword>
<evidence type="ECO:0000256" key="4">
    <source>
        <dbReference type="ARBA" id="ARBA00022475"/>
    </source>
</evidence>
<evidence type="ECO:0000256" key="9">
    <source>
        <dbReference type="ARBA" id="ARBA00023136"/>
    </source>
</evidence>
<dbReference type="PANTHER" id="PTHR39583:SF2">
    <property type="entry name" value="TYPE II SECRETION SYSTEM PROTEIN J"/>
    <property type="match status" value="1"/>
</dbReference>
<feature type="transmembrane region" description="Helical" evidence="11">
    <location>
        <begin position="53"/>
        <end position="75"/>
    </location>
</feature>
<evidence type="ECO:0000256" key="11">
    <source>
        <dbReference type="SAM" id="Phobius"/>
    </source>
</evidence>
<dbReference type="AlphaFoldDB" id="A0A3T0N9G4"/>